<organism evidence="3 4">
    <name type="scientific">Pollutimonas bauzanensis</name>
    <dbReference type="NCBI Taxonomy" id="658167"/>
    <lineage>
        <taxon>Bacteria</taxon>
        <taxon>Pseudomonadati</taxon>
        <taxon>Pseudomonadota</taxon>
        <taxon>Betaproteobacteria</taxon>
        <taxon>Burkholderiales</taxon>
        <taxon>Alcaligenaceae</taxon>
        <taxon>Pollutimonas</taxon>
    </lineage>
</organism>
<evidence type="ECO:0000313" key="4">
    <source>
        <dbReference type="Proteomes" id="UP000184226"/>
    </source>
</evidence>
<dbReference type="InterPro" id="IPR006860">
    <property type="entry name" value="FecR"/>
</dbReference>
<dbReference type="EMBL" id="FQXE01000008">
    <property type="protein sequence ID" value="SHI08292.1"/>
    <property type="molecule type" value="Genomic_DNA"/>
</dbReference>
<dbReference type="GO" id="GO:0016989">
    <property type="term" value="F:sigma factor antagonist activity"/>
    <property type="evidence" value="ECO:0007669"/>
    <property type="project" value="TreeGrafter"/>
</dbReference>
<accession>A0A1M5Y8J4</accession>
<dbReference type="Pfam" id="PF04773">
    <property type="entry name" value="FecR"/>
    <property type="match status" value="1"/>
</dbReference>
<feature type="domain" description="FecR protein" evidence="1">
    <location>
        <begin position="123"/>
        <end position="201"/>
    </location>
</feature>
<dbReference type="InterPro" id="IPR012373">
    <property type="entry name" value="Ferrdict_sens_TM"/>
</dbReference>
<reference evidence="3 4" key="1">
    <citation type="submission" date="2016-11" db="EMBL/GenBank/DDBJ databases">
        <authorList>
            <person name="Jaros S."/>
            <person name="Januszkiewicz K."/>
            <person name="Wedrychowicz H."/>
        </authorList>
    </citation>
    <scope>NUCLEOTIDE SEQUENCE [LARGE SCALE GENOMIC DNA]</scope>
    <source>
        <strain evidence="3 4">CGMCC 1.10190</strain>
    </source>
</reference>
<sequence>MSRLQEEAARWFVRMSGAEPDDPERGRFEAWLAASPAHAAAYAAIADTWSDLESGTQCNALAQAMQARQERHRQSRRTLLRRGILGIVLGGLGGEAAYYRLQNETLWESARRTDTGTLGREFLQDGSILVLDADSEVLVVLSRSERRVKLLTGEVIFDVAKDPERPFVVDSGPAQITVLGTRFAVTRLRETIRVSVDHGLVQIAAGPFWRRQYLQLEAGQVAELRLATSENIALKKVDRKADAAFSFEHGILMFDRADLGEVAETLSRYRKTPVRVAARGTGAGPRITAGVPAAQIESFIDLLPQIASVSVRRRGDEVELGAR</sequence>
<evidence type="ECO:0000313" key="3">
    <source>
        <dbReference type="EMBL" id="SHI08292.1"/>
    </source>
</evidence>
<protein>
    <submittedName>
        <fullName evidence="3">FecR family protein</fullName>
    </submittedName>
</protein>
<name>A0A1M5Y8J4_9BURK</name>
<dbReference type="PANTHER" id="PTHR30273:SF2">
    <property type="entry name" value="PROTEIN FECR"/>
    <property type="match status" value="1"/>
</dbReference>
<evidence type="ECO:0000259" key="2">
    <source>
        <dbReference type="Pfam" id="PF16220"/>
    </source>
</evidence>
<dbReference type="AlphaFoldDB" id="A0A1M5Y8J4"/>
<dbReference type="STRING" id="658167.SAMN04488135_108146"/>
<dbReference type="RefSeq" id="WP_073104435.1">
    <property type="nucleotide sequence ID" value="NZ_FQXE01000008.1"/>
</dbReference>
<dbReference type="PANTHER" id="PTHR30273">
    <property type="entry name" value="PERIPLASMIC SIGNAL SENSOR AND SIGMA FACTOR ACTIVATOR FECR-RELATED"/>
    <property type="match status" value="1"/>
</dbReference>
<evidence type="ECO:0000259" key="1">
    <source>
        <dbReference type="Pfam" id="PF04773"/>
    </source>
</evidence>
<dbReference type="OrthoDB" id="8617634at2"/>
<dbReference type="InterPro" id="IPR032623">
    <property type="entry name" value="FecR_N"/>
</dbReference>
<gene>
    <name evidence="3" type="ORF">SAMN04488135_108146</name>
</gene>
<feature type="domain" description="FecR N-terminal" evidence="2">
    <location>
        <begin position="6"/>
        <end position="46"/>
    </location>
</feature>
<keyword evidence="4" id="KW-1185">Reference proteome</keyword>
<proteinExistence type="predicted"/>
<dbReference type="Gene3D" id="2.60.120.1440">
    <property type="match status" value="1"/>
</dbReference>
<dbReference type="Proteomes" id="UP000184226">
    <property type="component" value="Unassembled WGS sequence"/>
</dbReference>
<dbReference type="PIRSF" id="PIRSF018266">
    <property type="entry name" value="FecR"/>
    <property type="match status" value="1"/>
</dbReference>
<dbReference type="Pfam" id="PF16220">
    <property type="entry name" value="DUF4880"/>
    <property type="match status" value="1"/>
</dbReference>